<sequence length="225" mass="24483">MNNLQLIWSSLPNLLGGALVTIKLTAASLAIGIVLGIPLAFGQIYGNRLIKGFISIYERLFRSIPLLVILFLVFYGFPYAGIRLPDFLAAVLGIGLRSAAYQSQIYRGAIQSVSNTQMKAALSMGMTKLQSFFHVILPQAIRFAIPSFSNEAAIVLKDTSLAYALGVIELLRQGYYVIATSYEPMAIFLAVAAIYLVMTVSLNMVLTRIENKLKIPGIGIEGSSQ</sequence>
<dbReference type="GO" id="GO:0043190">
    <property type="term" value="C:ATP-binding cassette (ABC) transporter complex"/>
    <property type="evidence" value="ECO:0007669"/>
    <property type="project" value="InterPro"/>
</dbReference>
<dbReference type="Pfam" id="PF00528">
    <property type="entry name" value="BPD_transp_1"/>
    <property type="match status" value="1"/>
</dbReference>
<keyword evidence="5" id="KW-0029">Amino-acid transport</keyword>
<evidence type="ECO:0000313" key="10">
    <source>
        <dbReference type="EMBL" id="QTL96491.1"/>
    </source>
</evidence>
<keyword evidence="4 8" id="KW-0812">Transmembrane</keyword>
<accession>A0A8A7K5A9</accession>
<dbReference type="PANTHER" id="PTHR30614:SF0">
    <property type="entry name" value="L-CYSTINE TRANSPORT SYSTEM PERMEASE PROTEIN TCYL"/>
    <property type="match status" value="1"/>
</dbReference>
<feature type="transmembrane region" description="Helical" evidence="8">
    <location>
        <begin position="63"/>
        <end position="82"/>
    </location>
</feature>
<comment type="similarity">
    <text evidence="8">Belongs to the binding-protein-dependent transport system permease family.</text>
</comment>
<evidence type="ECO:0000256" key="7">
    <source>
        <dbReference type="ARBA" id="ARBA00023136"/>
    </source>
</evidence>
<evidence type="ECO:0000256" key="2">
    <source>
        <dbReference type="ARBA" id="ARBA00022448"/>
    </source>
</evidence>
<dbReference type="NCBIfam" id="TIGR01726">
    <property type="entry name" value="HEQRo_perm_3TM"/>
    <property type="match status" value="1"/>
</dbReference>
<dbReference type="InterPro" id="IPR010065">
    <property type="entry name" value="AA_ABC_transptr_permease_3TM"/>
</dbReference>
<feature type="transmembrane region" description="Helical" evidence="8">
    <location>
        <begin position="20"/>
        <end position="42"/>
    </location>
</feature>
<keyword evidence="7 8" id="KW-0472">Membrane</keyword>
<dbReference type="CDD" id="cd06261">
    <property type="entry name" value="TM_PBP2"/>
    <property type="match status" value="1"/>
</dbReference>
<evidence type="ECO:0000256" key="5">
    <source>
        <dbReference type="ARBA" id="ARBA00022970"/>
    </source>
</evidence>
<evidence type="ECO:0000259" key="9">
    <source>
        <dbReference type="PROSITE" id="PS50928"/>
    </source>
</evidence>
<dbReference type="SUPFAM" id="SSF161098">
    <property type="entry name" value="MetI-like"/>
    <property type="match status" value="1"/>
</dbReference>
<gene>
    <name evidence="10" type="ORF">GM661_00150</name>
</gene>
<keyword evidence="3" id="KW-1003">Cell membrane</keyword>
<dbReference type="PANTHER" id="PTHR30614">
    <property type="entry name" value="MEMBRANE COMPONENT OF AMINO ACID ABC TRANSPORTER"/>
    <property type="match status" value="1"/>
</dbReference>
<dbReference type="EMBL" id="CP046640">
    <property type="protein sequence ID" value="QTL96491.1"/>
    <property type="molecule type" value="Genomic_DNA"/>
</dbReference>
<keyword evidence="11" id="KW-1185">Reference proteome</keyword>
<name>A0A8A7K5A9_9FIRM</name>
<dbReference type="Gene3D" id="1.10.3720.10">
    <property type="entry name" value="MetI-like"/>
    <property type="match status" value="1"/>
</dbReference>
<evidence type="ECO:0000256" key="8">
    <source>
        <dbReference type="RuleBase" id="RU363032"/>
    </source>
</evidence>
<feature type="transmembrane region" description="Helical" evidence="8">
    <location>
        <begin position="185"/>
        <end position="206"/>
    </location>
</feature>
<evidence type="ECO:0000256" key="6">
    <source>
        <dbReference type="ARBA" id="ARBA00022989"/>
    </source>
</evidence>
<keyword evidence="6 8" id="KW-1133">Transmembrane helix</keyword>
<dbReference type="GO" id="GO:0006865">
    <property type="term" value="P:amino acid transport"/>
    <property type="evidence" value="ECO:0007669"/>
    <property type="project" value="UniProtKB-KW"/>
</dbReference>
<reference evidence="10" key="1">
    <citation type="submission" date="2019-12" db="EMBL/GenBank/DDBJ databases">
        <authorList>
            <person name="zhang j."/>
            <person name="sun C.M."/>
        </authorList>
    </citation>
    <scope>NUCLEOTIDE SEQUENCE</scope>
    <source>
        <strain evidence="10">NS-1</strain>
    </source>
</reference>
<dbReference type="AlphaFoldDB" id="A0A8A7K5A9"/>
<evidence type="ECO:0000256" key="4">
    <source>
        <dbReference type="ARBA" id="ARBA00022692"/>
    </source>
</evidence>
<comment type="subcellular location">
    <subcellularLocation>
        <location evidence="1 8">Cell membrane</location>
        <topology evidence="1 8">Multi-pass membrane protein</topology>
    </subcellularLocation>
</comment>
<organism evidence="10 11">
    <name type="scientific">Iocasia fonsfrigidae</name>
    <dbReference type="NCBI Taxonomy" id="2682810"/>
    <lineage>
        <taxon>Bacteria</taxon>
        <taxon>Bacillati</taxon>
        <taxon>Bacillota</taxon>
        <taxon>Clostridia</taxon>
        <taxon>Halanaerobiales</taxon>
        <taxon>Halanaerobiaceae</taxon>
        <taxon>Iocasia</taxon>
    </lineage>
</organism>
<dbReference type="KEGG" id="ifn:GM661_00150"/>
<protein>
    <submittedName>
        <fullName evidence="10">ABC transporter permease subunit</fullName>
    </submittedName>
</protein>
<dbReference type="PROSITE" id="PS50928">
    <property type="entry name" value="ABC_TM1"/>
    <property type="match status" value="1"/>
</dbReference>
<dbReference type="GO" id="GO:0022857">
    <property type="term" value="F:transmembrane transporter activity"/>
    <property type="evidence" value="ECO:0007669"/>
    <property type="project" value="InterPro"/>
</dbReference>
<dbReference type="InterPro" id="IPR035906">
    <property type="entry name" value="MetI-like_sf"/>
</dbReference>
<evidence type="ECO:0000313" key="11">
    <source>
        <dbReference type="Proteomes" id="UP000665020"/>
    </source>
</evidence>
<dbReference type="InterPro" id="IPR043429">
    <property type="entry name" value="ArtM/GltK/GlnP/TcyL/YhdX-like"/>
</dbReference>
<evidence type="ECO:0000256" key="3">
    <source>
        <dbReference type="ARBA" id="ARBA00022475"/>
    </source>
</evidence>
<keyword evidence="2 8" id="KW-0813">Transport</keyword>
<dbReference type="Proteomes" id="UP000665020">
    <property type="component" value="Chromosome"/>
</dbReference>
<feature type="domain" description="ABC transmembrane type-1" evidence="9">
    <location>
        <begin position="18"/>
        <end position="206"/>
    </location>
</feature>
<evidence type="ECO:0000256" key="1">
    <source>
        <dbReference type="ARBA" id="ARBA00004651"/>
    </source>
</evidence>
<dbReference type="InterPro" id="IPR000515">
    <property type="entry name" value="MetI-like"/>
</dbReference>
<proteinExistence type="inferred from homology"/>